<reference evidence="1" key="2">
    <citation type="journal article" date="2015" name="Fish Shellfish Immunol.">
        <title>Early steps in the European eel (Anguilla anguilla)-Vibrio vulnificus interaction in the gills: Role of the RtxA13 toxin.</title>
        <authorList>
            <person name="Callol A."/>
            <person name="Pajuelo D."/>
            <person name="Ebbesson L."/>
            <person name="Teles M."/>
            <person name="MacKenzie S."/>
            <person name="Amaro C."/>
        </authorList>
    </citation>
    <scope>NUCLEOTIDE SEQUENCE</scope>
</reference>
<dbReference type="AlphaFoldDB" id="A0A0E9V3L6"/>
<accession>A0A0E9V3L6</accession>
<reference evidence="1" key="1">
    <citation type="submission" date="2014-11" db="EMBL/GenBank/DDBJ databases">
        <authorList>
            <person name="Amaro Gonzalez C."/>
        </authorList>
    </citation>
    <scope>NUCLEOTIDE SEQUENCE</scope>
</reference>
<name>A0A0E9V3L6_ANGAN</name>
<protein>
    <submittedName>
        <fullName evidence="1">Uncharacterized protein</fullName>
    </submittedName>
</protein>
<evidence type="ECO:0000313" key="1">
    <source>
        <dbReference type="EMBL" id="JAH72030.1"/>
    </source>
</evidence>
<organism evidence="1">
    <name type="scientific">Anguilla anguilla</name>
    <name type="common">European freshwater eel</name>
    <name type="synonym">Muraena anguilla</name>
    <dbReference type="NCBI Taxonomy" id="7936"/>
    <lineage>
        <taxon>Eukaryota</taxon>
        <taxon>Metazoa</taxon>
        <taxon>Chordata</taxon>
        <taxon>Craniata</taxon>
        <taxon>Vertebrata</taxon>
        <taxon>Euteleostomi</taxon>
        <taxon>Actinopterygii</taxon>
        <taxon>Neopterygii</taxon>
        <taxon>Teleostei</taxon>
        <taxon>Anguilliformes</taxon>
        <taxon>Anguillidae</taxon>
        <taxon>Anguilla</taxon>
    </lineage>
</organism>
<proteinExistence type="predicted"/>
<sequence>MSLLLMGSSVILYAWSSMISFSS</sequence>
<dbReference type="EMBL" id="GBXM01036547">
    <property type="protein sequence ID" value="JAH72030.1"/>
    <property type="molecule type" value="Transcribed_RNA"/>
</dbReference>